<proteinExistence type="predicted"/>
<protein>
    <submittedName>
        <fullName evidence="1">Uncharacterized protein</fullName>
    </submittedName>
</protein>
<evidence type="ECO:0000313" key="1">
    <source>
        <dbReference type="EMBL" id="CAB5194894.1"/>
    </source>
</evidence>
<organism evidence="1">
    <name type="scientific">uncultured Caudovirales phage</name>
    <dbReference type="NCBI Taxonomy" id="2100421"/>
    <lineage>
        <taxon>Viruses</taxon>
        <taxon>Duplodnaviria</taxon>
        <taxon>Heunggongvirae</taxon>
        <taxon>Uroviricota</taxon>
        <taxon>Caudoviricetes</taxon>
        <taxon>Peduoviridae</taxon>
        <taxon>Maltschvirus</taxon>
        <taxon>Maltschvirus maltsch</taxon>
    </lineage>
</organism>
<reference evidence="1" key="1">
    <citation type="submission" date="2020-05" db="EMBL/GenBank/DDBJ databases">
        <authorList>
            <person name="Chiriac C."/>
            <person name="Salcher M."/>
            <person name="Ghai R."/>
            <person name="Kavagutti S V."/>
        </authorList>
    </citation>
    <scope>NUCLEOTIDE SEQUENCE</scope>
</reference>
<dbReference type="EMBL" id="LR798217">
    <property type="protein sequence ID" value="CAB5194894.1"/>
    <property type="molecule type" value="Genomic_DNA"/>
</dbReference>
<accession>A0A6J7WGS9</accession>
<sequence length="179" mass="20302">MQVTYGKGFEISKDAPSKVHFRETILAAQKEMQDMIDQGVAESALEDCTLKHYFTPKDEKYGCSTYAREIFLPKGSFVIGKIHRHPHLNFISKGKVKVFTEFGDKYLTAPCTFVSEVGLKRAVYAEEDTIWTTVHLTQFQSEEELDKIEQEVIAPSYEEMGLLASTNEPSKLVEQGEKP</sequence>
<name>A0A6J7WGS9_9CAUD</name>
<gene>
    <name evidence="1" type="ORF">UFOVP173_30</name>
</gene>